<reference evidence="3 4" key="1">
    <citation type="submission" date="2023-07" db="EMBL/GenBank/DDBJ databases">
        <title>Sequencing the genomes of 1000 actinobacteria strains.</title>
        <authorList>
            <person name="Klenk H.-P."/>
        </authorList>
    </citation>
    <scope>NUCLEOTIDE SEQUENCE [LARGE SCALE GENOMIC DNA]</scope>
    <source>
        <strain evidence="3 4">DSM 44711</strain>
    </source>
</reference>
<dbReference type="GO" id="GO:0050660">
    <property type="term" value="F:flavin adenine dinucleotide binding"/>
    <property type="evidence" value="ECO:0007669"/>
    <property type="project" value="InterPro"/>
</dbReference>
<comment type="caution">
    <text evidence="3">The sequence shown here is derived from an EMBL/GenBank/DDBJ whole genome shotgun (WGS) entry which is preliminary data.</text>
</comment>
<dbReference type="GO" id="GO:0016491">
    <property type="term" value="F:oxidoreductase activity"/>
    <property type="evidence" value="ECO:0007669"/>
    <property type="project" value="TreeGrafter"/>
</dbReference>
<protein>
    <submittedName>
        <fullName evidence="3">Choline dehydrogenase-like flavoprotein</fullName>
    </submittedName>
</protein>
<dbReference type="PANTHER" id="PTHR11552">
    <property type="entry name" value="GLUCOSE-METHANOL-CHOLINE GMC OXIDOREDUCTASE"/>
    <property type="match status" value="1"/>
</dbReference>
<evidence type="ECO:0000313" key="4">
    <source>
        <dbReference type="Proteomes" id="UP001183629"/>
    </source>
</evidence>
<proteinExistence type="inferred from homology"/>
<sequence>MAGAADSDIHDVVIVGGGTAGPVLAGRLSEDPDVRVCLVEGGPSDVGDERVLRPRNRLGLLESEFDYDYGTVPQPRGNSHIRYAAGRCSAGAPSLDARGSGTEWMGGHACRPTT</sequence>
<dbReference type="SUPFAM" id="SSF51905">
    <property type="entry name" value="FAD/NAD(P)-binding domain"/>
    <property type="match status" value="1"/>
</dbReference>
<name>A0AAE3ZLB3_9ACTN</name>
<evidence type="ECO:0000256" key="1">
    <source>
        <dbReference type="ARBA" id="ARBA00010790"/>
    </source>
</evidence>
<dbReference type="InterPro" id="IPR036188">
    <property type="entry name" value="FAD/NAD-bd_sf"/>
</dbReference>
<comment type="similarity">
    <text evidence="1">Belongs to the GMC oxidoreductase family.</text>
</comment>
<feature type="region of interest" description="Disordered" evidence="2">
    <location>
        <begin position="95"/>
        <end position="114"/>
    </location>
</feature>
<dbReference type="Gene3D" id="3.50.50.60">
    <property type="entry name" value="FAD/NAD(P)-binding domain"/>
    <property type="match status" value="1"/>
</dbReference>
<organism evidence="3 4">
    <name type="scientific">Catenuloplanes niger</name>
    <dbReference type="NCBI Taxonomy" id="587534"/>
    <lineage>
        <taxon>Bacteria</taxon>
        <taxon>Bacillati</taxon>
        <taxon>Actinomycetota</taxon>
        <taxon>Actinomycetes</taxon>
        <taxon>Micromonosporales</taxon>
        <taxon>Micromonosporaceae</taxon>
        <taxon>Catenuloplanes</taxon>
    </lineage>
</organism>
<dbReference type="InterPro" id="IPR012132">
    <property type="entry name" value="GMC_OxRdtase"/>
</dbReference>
<dbReference type="PANTHER" id="PTHR11552:SF152">
    <property type="entry name" value="OXIDASE (CODA), PUTATIVE (AFU_ORTHOLOGUE AFUA_8G04090)-RELATED"/>
    <property type="match status" value="1"/>
</dbReference>
<evidence type="ECO:0000313" key="3">
    <source>
        <dbReference type="EMBL" id="MDR7321451.1"/>
    </source>
</evidence>
<dbReference type="RefSeq" id="WP_374727814.1">
    <property type="nucleotide sequence ID" value="NZ_JAVDYC010000001.1"/>
</dbReference>
<keyword evidence="4" id="KW-1185">Reference proteome</keyword>
<dbReference type="Proteomes" id="UP001183629">
    <property type="component" value="Unassembled WGS sequence"/>
</dbReference>
<accession>A0AAE3ZLB3</accession>
<gene>
    <name evidence="3" type="ORF">J2S44_001701</name>
</gene>
<dbReference type="EMBL" id="JAVDYC010000001">
    <property type="protein sequence ID" value="MDR7321451.1"/>
    <property type="molecule type" value="Genomic_DNA"/>
</dbReference>
<dbReference type="AlphaFoldDB" id="A0AAE3ZLB3"/>
<evidence type="ECO:0000256" key="2">
    <source>
        <dbReference type="SAM" id="MobiDB-lite"/>
    </source>
</evidence>
<dbReference type="Pfam" id="PF05834">
    <property type="entry name" value="Lycopene_cycl"/>
    <property type="match status" value="1"/>
</dbReference>